<sequence length="227" mass="25104">MILSDAEHQNVADAIRRAETSTSGEILCVLSEADSYYPQVALAWAAAIALLVPYLLWLTGIDIGMMMPPGWQPGHWEDATTIAYHRFGLGYTVLPIALFILTYAVTLVPPVSRFLTPRRIRRQHVHRSALEQFRARGLRRTARRTGVLIFVSLSDRQAEVIADEGIYTRVPPEAWADAVATIVAGIKRNEIATGLVEAVERVGTLLATHFPPSAENPNELPDKVVEL</sequence>
<dbReference type="Proteomes" id="UP000605099">
    <property type="component" value="Unassembled WGS sequence"/>
</dbReference>
<reference evidence="4" key="1">
    <citation type="journal article" date="2019" name="Int. J. Syst. Evol. Microbiol.">
        <title>The Global Catalogue of Microorganisms (GCM) 10K type strain sequencing project: providing services to taxonomists for standard genome sequencing and annotation.</title>
        <authorList>
            <consortium name="The Broad Institute Genomics Platform"/>
            <consortium name="The Broad Institute Genome Sequencing Center for Infectious Disease"/>
            <person name="Wu L."/>
            <person name="Ma J."/>
        </authorList>
    </citation>
    <scope>NUCLEOTIDE SEQUENCE [LARGE SCALE GENOMIC DNA]</scope>
    <source>
        <strain evidence="4">CGMCC 1.6784</strain>
    </source>
</reference>
<dbReference type="InterPro" id="IPR007621">
    <property type="entry name" value="TPM_dom"/>
</dbReference>
<comment type="caution">
    <text evidence="3">The sequence shown here is derived from an EMBL/GenBank/DDBJ whole genome shotgun (WGS) entry which is preliminary data.</text>
</comment>
<keyword evidence="1" id="KW-0472">Membrane</keyword>
<feature type="domain" description="TPM" evidence="2">
    <location>
        <begin position="121"/>
        <end position="203"/>
    </location>
</feature>
<dbReference type="PANTHER" id="PTHR30373:SF8">
    <property type="entry name" value="BLL7265 PROTEIN"/>
    <property type="match status" value="1"/>
</dbReference>
<keyword evidence="1" id="KW-1133">Transmembrane helix</keyword>
<dbReference type="Gene3D" id="3.10.310.50">
    <property type="match status" value="1"/>
</dbReference>
<proteinExistence type="predicted"/>
<organism evidence="3 4">
    <name type="scientific">Novosphingobium indicum</name>
    <dbReference type="NCBI Taxonomy" id="462949"/>
    <lineage>
        <taxon>Bacteria</taxon>
        <taxon>Pseudomonadati</taxon>
        <taxon>Pseudomonadota</taxon>
        <taxon>Alphaproteobacteria</taxon>
        <taxon>Sphingomonadales</taxon>
        <taxon>Sphingomonadaceae</taxon>
        <taxon>Novosphingobium</taxon>
    </lineage>
</organism>
<dbReference type="EMBL" id="BMLK01000005">
    <property type="protein sequence ID" value="GGN45866.1"/>
    <property type="molecule type" value="Genomic_DNA"/>
</dbReference>
<feature type="transmembrane region" description="Helical" evidence="1">
    <location>
        <begin position="41"/>
        <end position="67"/>
    </location>
</feature>
<evidence type="ECO:0000259" key="2">
    <source>
        <dbReference type="Pfam" id="PF04536"/>
    </source>
</evidence>
<keyword evidence="4" id="KW-1185">Reference proteome</keyword>
<evidence type="ECO:0000313" key="3">
    <source>
        <dbReference type="EMBL" id="GGN45866.1"/>
    </source>
</evidence>
<feature type="transmembrane region" description="Helical" evidence="1">
    <location>
        <begin position="87"/>
        <end position="112"/>
    </location>
</feature>
<accession>A0ABQ2JHI4</accession>
<name>A0ABQ2JHI4_9SPHN</name>
<protein>
    <submittedName>
        <fullName evidence="3">Membrane protein</fullName>
    </submittedName>
</protein>
<keyword evidence="1" id="KW-0812">Transmembrane</keyword>
<dbReference type="PANTHER" id="PTHR30373">
    <property type="entry name" value="UPF0603 PROTEIN YGCG"/>
    <property type="match status" value="1"/>
</dbReference>
<evidence type="ECO:0000256" key="1">
    <source>
        <dbReference type="SAM" id="Phobius"/>
    </source>
</evidence>
<dbReference type="Pfam" id="PF04536">
    <property type="entry name" value="TPM_phosphatase"/>
    <property type="match status" value="1"/>
</dbReference>
<gene>
    <name evidence="3" type="ORF">GCM10011349_12370</name>
</gene>
<evidence type="ECO:0000313" key="4">
    <source>
        <dbReference type="Proteomes" id="UP000605099"/>
    </source>
</evidence>